<reference evidence="8" key="1">
    <citation type="submission" date="2021-05" db="EMBL/GenBank/DDBJ databases">
        <authorList>
            <person name="Pietrasiak N."/>
            <person name="Ward R."/>
            <person name="Stajich J.E."/>
            <person name="Kurbessoian T."/>
        </authorList>
    </citation>
    <scope>NUCLEOTIDE SEQUENCE</scope>
    <source>
        <strain evidence="8">UHER 2000/2452</strain>
    </source>
</reference>
<dbReference type="InterPro" id="IPR014284">
    <property type="entry name" value="RNA_pol_sigma-70_dom"/>
</dbReference>
<proteinExistence type="inferred from homology"/>
<dbReference type="NCBIfam" id="TIGR02937">
    <property type="entry name" value="sigma70-ECF"/>
    <property type="match status" value="1"/>
</dbReference>
<dbReference type="SUPFAM" id="SSF88659">
    <property type="entry name" value="Sigma3 and sigma4 domains of RNA polymerase sigma factors"/>
    <property type="match status" value="1"/>
</dbReference>
<dbReference type="Gene3D" id="1.10.10.10">
    <property type="entry name" value="Winged helix-like DNA-binding domain superfamily/Winged helix DNA-binding domain"/>
    <property type="match status" value="1"/>
</dbReference>
<name>A0A951Q8H6_9CYAN</name>
<keyword evidence="5" id="KW-0804">Transcription</keyword>
<sequence>MDSQSSDLPLSVKSLSPDLSDVDLLLVLRNGHTQALGMIYDRYSRLVYSLAFKILANAEEAEDVTQEIFVSLWQRNAYNPARGSLSSFLTTMTRSRSIDRLRSRGSRYRFLQRWEGIVQSETVMATPLEQVSMGERSQIIRAALEELAPNERQVLEIAYYGGLSQSEIAESLNIPLGTVKTRSRQGLLKLRQALQGYV</sequence>
<evidence type="ECO:0000259" key="7">
    <source>
        <dbReference type="Pfam" id="PF04545"/>
    </source>
</evidence>
<keyword evidence="3" id="KW-0731">Sigma factor</keyword>
<dbReference type="Gene3D" id="1.10.1740.10">
    <property type="match status" value="1"/>
</dbReference>
<dbReference type="SUPFAM" id="SSF88946">
    <property type="entry name" value="Sigma2 domain of RNA polymerase sigma factors"/>
    <property type="match status" value="1"/>
</dbReference>
<evidence type="ECO:0000256" key="2">
    <source>
        <dbReference type="ARBA" id="ARBA00023015"/>
    </source>
</evidence>
<dbReference type="InterPro" id="IPR007630">
    <property type="entry name" value="RNA_pol_sigma70_r4"/>
</dbReference>
<comment type="similarity">
    <text evidence="1">Belongs to the sigma-70 factor family. ECF subfamily.</text>
</comment>
<dbReference type="InterPro" id="IPR007627">
    <property type="entry name" value="RNA_pol_sigma70_r2"/>
</dbReference>
<dbReference type="InterPro" id="IPR039425">
    <property type="entry name" value="RNA_pol_sigma-70-like"/>
</dbReference>
<dbReference type="InterPro" id="IPR013324">
    <property type="entry name" value="RNA_pol_sigma_r3/r4-like"/>
</dbReference>
<protein>
    <submittedName>
        <fullName evidence="8">Sigma-70 family RNA polymerase sigma factor</fullName>
    </submittedName>
</protein>
<evidence type="ECO:0000313" key="9">
    <source>
        <dbReference type="Proteomes" id="UP000757435"/>
    </source>
</evidence>
<dbReference type="NCBIfam" id="NF009172">
    <property type="entry name" value="PRK12519.1"/>
    <property type="match status" value="1"/>
</dbReference>
<keyword evidence="4" id="KW-0238">DNA-binding</keyword>
<evidence type="ECO:0000313" key="8">
    <source>
        <dbReference type="EMBL" id="MBW4657391.1"/>
    </source>
</evidence>
<dbReference type="GO" id="GO:0003677">
    <property type="term" value="F:DNA binding"/>
    <property type="evidence" value="ECO:0007669"/>
    <property type="project" value="UniProtKB-KW"/>
</dbReference>
<dbReference type="Pfam" id="PF04545">
    <property type="entry name" value="Sigma70_r4"/>
    <property type="match status" value="1"/>
</dbReference>
<evidence type="ECO:0000256" key="5">
    <source>
        <dbReference type="ARBA" id="ARBA00023163"/>
    </source>
</evidence>
<evidence type="ECO:0000259" key="6">
    <source>
        <dbReference type="Pfam" id="PF04542"/>
    </source>
</evidence>
<evidence type="ECO:0000256" key="1">
    <source>
        <dbReference type="ARBA" id="ARBA00010641"/>
    </source>
</evidence>
<dbReference type="EMBL" id="JAHHHD010000001">
    <property type="protein sequence ID" value="MBW4657391.1"/>
    <property type="molecule type" value="Genomic_DNA"/>
</dbReference>
<accession>A0A951Q8H6</accession>
<dbReference type="PANTHER" id="PTHR43133">
    <property type="entry name" value="RNA POLYMERASE ECF-TYPE SIGMA FACTO"/>
    <property type="match status" value="1"/>
</dbReference>
<dbReference type="GO" id="GO:0016987">
    <property type="term" value="F:sigma factor activity"/>
    <property type="evidence" value="ECO:0007669"/>
    <property type="project" value="UniProtKB-KW"/>
</dbReference>
<evidence type="ECO:0000256" key="4">
    <source>
        <dbReference type="ARBA" id="ARBA00023125"/>
    </source>
</evidence>
<reference evidence="8" key="2">
    <citation type="journal article" date="2022" name="Microbiol. Resour. Announc.">
        <title>Metagenome Sequencing to Explore Phylogenomics of Terrestrial Cyanobacteria.</title>
        <authorList>
            <person name="Ward R.D."/>
            <person name="Stajich J.E."/>
            <person name="Johansen J.R."/>
            <person name="Huntemann M."/>
            <person name="Clum A."/>
            <person name="Foster B."/>
            <person name="Foster B."/>
            <person name="Roux S."/>
            <person name="Palaniappan K."/>
            <person name="Varghese N."/>
            <person name="Mukherjee S."/>
            <person name="Reddy T.B.K."/>
            <person name="Daum C."/>
            <person name="Copeland A."/>
            <person name="Chen I.A."/>
            <person name="Ivanova N.N."/>
            <person name="Kyrpides N.C."/>
            <person name="Shapiro N."/>
            <person name="Eloe-Fadrosh E.A."/>
            <person name="Pietrasiak N."/>
        </authorList>
    </citation>
    <scope>NUCLEOTIDE SEQUENCE</scope>
    <source>
        <strain evidence="8">UHER 2000/2452</strain>
    </source>
</reference>
<dbReference type="InterPro" id="IPR036388">
    <property type="entry name" value="WH-like_DNA-bd_sf"/>
</dbReference>
<dbReference type="CDD" id="cd06171">
    <property type="entry name" value="Sigma70_r4"/>
    <property type="match status" value="1"/>
</dbReference>
<dbReference type="GO" id="GO:0006352">
    <property type="term" value="P:DNA-templated transcription initiation"/>
    <property type="evidence" value="ECO:0007669"/>
    <property type="project" value="InterPro"/>
</dbReference>
<feature type="domain" description="RNA polymerase sigma-70 region 4" evidence="7">
    <location>
        <begin position="143"/>
        <end position="192"/>
    </location>
</feature>
<feature type="domain" description="RNA polymerase sigma-70 region 2" evidence="6">
    <location>
        <begin position="39"/>
        <end position="105"/>
    </location>
</feature>
<dbReference type="AlphaFoldDB" id="A0A951Q8H6"/>
<gene>
    <name evidence="8" type="ORF">KME15_01860</name>
</gene>
<dbReference type="PANTHER" id="PTHR43133:SF62">
    <property type="entry name" value="RNA POLYMERASE SIGMA FACTOR SIGZ"/>
    <property type="match status" value="1"/>
</dbReference>
<evidence type="ECO:0000256" key="3">
    <source>
        <dbReference type="ARBA" id="ARBA00023082"/>
    </source>
</evidence>
<dbReference type="Proteomes" id="UP000757435">
    <property type="component" value="Unassembled WGS sequence"/>
</dbReference>
<dbReference type="InterPro" id="IPR013325">
    <property type="entry name" value="RNA_pol_sigma_r2"/>
</dbReference>
<dbReference type="Pfam" id="PF04542">
    <property type="entry name" value="Sigma70_r2"/>
    <property type="match status" value="1"/>
</dbReference>
<organism evidence="8 9">
    <name type="scientific">Drouetiella hepatica Uher 2000/2452</name>
    <dbReference type="NCBI Taxonomy" id="904376"/>
    <lineage>
        <taxon>Bacteria</taxon>
        <taxon>Bacillati</taxon>
        <taxon>Cyanobacteriota</taxon>
        <taxon>Cyanophyceae</taxon>
        <taxon>Oculatellales</taxon>
        <taxon>Oculatellaceae</taxon>
        <taxon>Drouetiella</taxon>
    </lineage>
</organism>
<comment type="caution">
    <text evidence="8">The sequence shown here is derived from an EMBL/GenBank/DDBJ whole genome shotgun (WGS) entry which is preliminary data.</text>
</comment>
<keyword evidence="2" id="KW-0805">Transcription regulation</keyword>